<comment type="similarity">
    <text evidence="8">Belongs to the P-Pant transferase superfamily. AcpS family.</text>
</comment>
<keyword evidence="5 8" id="KW-0460">Magnesium</keyword>
<comment type="cofactor">
    <cofactor evidence="8">
        <name>Mg(2+)</name>
        <dbReference type="ChEBI" id="CHEBI:18420"/>
    </cofactor>
</comment>
<evidence type="ECO:0000256" key="1">
    <source>
        <dbReference type="ARBA" id="ARBA00022516"/>
    </source>
</evidence>
<dbReference type="Proteomes" id="UP001209854">
    <property type="component" value="Unassembled WGS sequence"/>
</dbReference>
<evidence type="ECO:0000256" key="8">
    <source>
        <dbReference type="HAMAP-Rule" id="MF_00101"/>
    </source>
</evidence>
<comment type="catalytic activity">
    <reaction evidence="8">
        <text>apo-[ACP] + CoA = holo-[ACP] + adenosine 3',5'-bisphosphate + H(+)</text>
        <dbReference type="Rhea" id="RHEA:12068"/>
        <dbReference type="Rhea" id="RHEA-COMP:9685"/>
        <dbReference type="Rhea" id="RHEA-COMP:9690"/>
        <dbReference type="ChEBI" id="CHEBI:15378"/>
        <dbReference type="ChEBI" id="CHEBI:29999"/>
        <dbReference type="ChEBI" id="CHEBI:57287"/>
        <dbReference type="ChEBI" id="CHEBI:58343"/>
        <dbReference type="ChEBI" id="CHEBI:64479"/>
        <dbReference type="EC" id="2.7.8.7"/>
    </reaction>
</comment>
<keyword evidence="8" id="KW-0963">Cytoplasm</keyword>
<evidence type="ECO:0000256" key="5">
    <source>
        <dbReference type="ARBA" id="ARBA00022842"/>
    </source>
</evidence>
<evidence type="ECO:0000259" key="9">
    <source>
        <dbReference type="Pfam" id="PF01648"/>
    </source>
</evidence>
<comment type="function">
    <text evidence="8">Transfers the 4'-phosphopantetheine moiety from coenzyme A to a Ser of acyl-carrier-protein.</text>
</comment>
<dbReference type="EMBL" id="JAPFCC010000001">
    <property type="protein sequence ID" value="MCW7552025.1"/>
    <property type="molecule type" value="Genomic_DNA"/>
</dbReference>
<keyword evidence="4 8" id="KW-0276">Fatty acid metabolism</keyword>
<evidence type="ECO:0000313" key="10">
    <source>
        <dbReference type="EMBL" id="MCW7552025.1"/>
    </source>
</evidence>
<dbReference type="HAMAP" id="MF_00101">
    <property type="entry name" value="AcpS"/>
    <property type="match status" value="1"/>
</dbReference>
<dbReference type="SUPFAM" id="SSF56214">
    <property type="entry name" value="4'-phosphopantetheinyl transferase"/>
    <property type="match status" value="1"/>
</dbReference>
<keyword evidence="3 8" id="KW-0479">Metal-binding</keyword>
<evidence type="ECO:0000256" key="3">
    <source>
        <dbReference type="ARBA" id="ARBA00022723"/>
    </source>
</evidence>
<dbReference type="Gene3D" id="3.90.470.20">
    <property type="entry name" value="4'-phosphopantetheinyl transferase domain"/>
    <property type="match status" value="1"/>
</dbReference>
<evidence type="ECO:0000256" key="7">
    <source>
        <dbReference type="ARBA" id="ARBA00023160"/>
    </source>
</evidence>
<evidence type="ECO:0000313" key="11">
    <source>
        <dbReference type="Proteomes" id="UP001209854"/>
    </source>
</evidence>
<dbReference type="InterPro" id="IPR037143">
    <property type="entry name" value="4-PPantetheinyl_Trfase_dom_sf"/>
</dbReference>
<dbReference type="InterPro" id="IPR008278">
    <property type="entry name" value="4-PPantetheinyl_Trfase_dom"/>
</dbReference>
<evidence type="ECO:0000256" key="2">
    <source>
        <dbReference type="ARBA" id="ARBA00022679"/>
    </source>
</evidence>
<keyword evidence="6 8" id="KW-0443">Lipid metabolism</keyword>
<name>A0ABT3MRN7_9GAMM</name>
<organism evidence="10 11">
    <name type="scientific">Endozoicomonas gorgoniicola</name>
    <dbReference type="NCBI Taxonomy" id="1234144"/>
    <lineage>
        <taxon>Bacteria</taxon>
        <taxon>Pseudomonadati</taxon>
        <taxon>Pseudomonadota</taxon>
        <taxon>Gammaproteobacteria</taxon>
        <taxon>Oceanospirillales</taxon>
        <taxon>Endozoicomonadaceae</taxon>
        <taxon>Endozoicomonas</taxon>
    </lineage>
</organism>
<keyword evidence="7 8" id="KW-0275">Fatty acid biosynthesis</keyword>
<sequence length="125" mass="13428">MIAGIGTDIVHIERIQKALDKPSGEAFARRILTGTEMAVFSRQANPAAYLAKRFAAKEAASKALGTGIGKVSFQHMEVSNDELGAPQLTFNGYAMELQQQRGIHSIHLSLSDEVDAAVAFVVLES</sequence>
<gene>
    <name evidence="8 10" type="primary">acpS</name>
    <name evidence="10" type="ORF">NX722_05085</name>
</gene>
<accession>A0ABT3MRN7</accession>
<dbReference type="GO" id="GO:0008897">
    <property type="term" value="F:holo-[acyl-carrier-protein] synthase activity"/>
    <property type="evidence" value="ECO:0007669"/>
    <property type="project" value="UniProtKB-EC"/>
</dbReference>
<feature type="binding site" evidence="8">
    <location>
        <position position="58"/>
    </location>
    <ligand>
        <name>Mg(2+)</name>
        <dbReference type="ChEBI" id="CHEBI:18420"/>
    </ligand>
</feature>
<keyword evidence="2 8" id="KW-0808">Transferase</keyword>
<dbReference type="InterPro" id="IPR004568">
    <property type="entry name" value="Ppantetheine-prot_Trfase_dom"/>
</dbReference>
<reference evidence="10 11" key="1">
    <citation type="submission" date="2022-10" db="EMBL/GenBank/DDBJ databases">
        <title>High-quality genome sequences of two octocoral-associated bacteria, Endozoicomonas euniceicola EF212 and Endozoicomonas gorgoniicola PS125.</title>
        <authorList>
            <person name="Chiou Y.-J."/>
            <person name="Chen Y.-H."/>
        </authorList>
    </citation>
    <scope>NUCLEOTIDE SEQUENCE [LARGE SCALE GENOMIC DNA]</scope>
    <source>
        <strain evidence="10 11">PS125</strain>
    </source>
</reference>
<comment type="subcellular location">
    <subcellularLocation>
        <location evidence="8">Cytoplasm</location>
    </subcellularLocation>
</comment>
<evidence type="ECO:0000256" key="6">
    <source>
        <dbReference type="ARBA" id="ARBA00023098"/>
    </source>
</evidence>
<dbReference type="NCBIfam" id="TIGR00556">
    <property type="entry name" value="pantethn_trn"/>
    <property type="match status" value="1"/>
</dbReference>
<keyword evidence="1 8" id="KW-0444">Lipid biosynthesis</keyword>
<comment type="caution">
    <text evidence="10">The sequence shown here is derived from an EMBL/GenBank/DDBJ whole genome shotgun (WGS) entry which is preliminary data.</text>
</comment>
<dbReference type="RefSeq" id="WP_262567007.1">
    <property type="nucleotide sequence ID" value="NZ_JAPFCC010000001.1"/>
</dbReference>
<dbReference type="InterPro" id="IPR002582">
    <property type="entry name" value="ACPS"/>
</dbReference>
<feature type="domain" description="4'-phosphopantetheinyl transferase" evidence="9">
    <location>
        <begin position="4"/>
        <end position="102"/>
    </location>
</feature>
<evidence type="ECO:0000256" key="4">
    <source>
        <dbReference type="ARBA" id="ARBA00022832"/>
    </source>
</evidence>
<feature type="binding site" evidence="8">
    <location>
        <position position="8"/>
    </location>
    <ligand>
        <name>Mg(2+)</name>
        <dbReference type="ChEBI" id="CHEBI:18420"/>
    </ligand>
</feature>
<keyword evidence="11" id="KW-1185">Reference proteome</keyword>
<proteinExistence type="inferred from homology"/>
<dbReference type="NCBIfam" id="TIGR00516">
    <property type="entry name" value="acpS"/>
    <property type="match status" value="1"/>
</dbReference>
<protein>
    <recommendedName>
        <fullName evidence="8">Holo-[acyl-carrier-protein] synthase</fullName>
        <shortName evidence="8">Holo-ACP synthase</shortName>
        <ecNumber evidence="8">2.7.8.7</ecNumber>
    </recommendedName>
    <alternativeName>
        <fullName evidence="8">4'-phosphopantetheinyl transferase AcpS</fullName>
    </alternativeName>
</protein>
<dbReference type="Pfam" id="PF01648">
    <property type="entry name" value="ACPS"/>
    <property type="match status" value="1"/>
</dbReference>
<dbReference type="EC" id="2.7.8.7" evidence="8"/>